<reference evidence="3" key="2">
    <citation type="submission" date="2017-02" db="EMBL/GenBank/DDBJ databases">
        <title>Sunflower complete genome.</title>
        <authorList>
            <person name="Langlade N."/>
            <person name="Munos S."/>
        </authorList>
    </citation>
    <scope>NUCLEOTIDE SEQUENCE [LARGE SCALE GENOMIC DNA]</scope>
    <source>
        <tissue evidence="3">Leaves</tissue>
    </source>
</reference>
<feature type="region of interest" description="Disordered" evidence="1">
    <location>
        <begin position="9"/>
        <end position="41"/>
    </location>
</feature>
<dbReference type="InParanoid" id="A0A251RR65"/>
<evidence type="ECO:0000256" key="1">
    <source>
        <dbReference type="SAM" id="MobiDB-lite"/>
    </source>
</evidence>
<evidence type="ECO:0000313" key="2">
    <source>
        <dbReference type="EMBL" id="KAF5756523.1"/>
    </source>
</evidence>
<feature type="compositionally biased region" description="Basic and acidic residues" evidence="1">
    <location>
        <begin position="77"/>
        <end position="100"/>
    </location>
</feature>
<name>A0A251RR65_HELAN</name>
<reference evidence="2 4" key="1">
    <citation type="journal article" date="2017" name="Nature">
        <title>The sunflower genome provides insights into oil metabolism, flowering and Asterid evolution.</title>
        <authorList>
            <person name="Badouin H."/>
            <person name="Gouzy J."/>
            <person name="Grassa C.J."/>
            <person name="Murat F."/>
            <person name="Staton S.E."/>
            <person name="Cottret L."/>
            <person name="Lelandais-Briere C."/>
            <person name="Owens G.L."/>
            <person name="Carrere S."/>
            <person name="Mayjonade B."/>
            <person name="Legrand L."/>
            <person name="Gill N."/>
            <person name="Kane N.C."/>
            <person name="Bowers J.E."/>
            <person name="Hubner S."/>
            <person name="Bellec A."/>
            <person name="Berard A."/>
            <person name="Berges H."/>
            <person name="Blanchet N."/>
            <person name="Boniface M.C."/>
            <person name="Brunel D."/>
            <person name="Catrice O."/>
            <person name="Chaidir N."/>
            <person name="Claudel C."/>
            <person name="Donnadieu C."/>
            <person name="Faraut T."/>
            <person name="Fievet G."/>
            <person name="Helmstetter N."/>
            <person name="King M."/>
            <person name="Knapp S.J."/>
            <person name="Lai Z."/>
            <person name="Le Paslier M.C."/>
            <person name="Lippi Y."/>
            <person name="Lorenzon L."/>
            <person name="Mandel J.R."/>
            <person name="Marage G."/>
            <person name="Marchand G."/>
            <person name="Marquand E."/>
            <person name="Bret-Mestries E."/>
            <person name="Morien E."/>
            <person name="Nambeesan S."/>
            <person name="Nguyen T."/>
            <person name="Pegot-Espagnet P."/>
            <person name="Pouilly N."/>
            <person name="Raftis F."/>
            <person name="Sallet E."/>
            <person name="Schiex T."/>
            <person name="Thomas J."/>
            <person name="Vandecasteele C."/>
            <person name="Vares D."/>
            <person name="Vear F."/>
            <person name="Vautrin S."/>
            <person name="Crespi M."/>
            <person name="Mangin B."/>
            <person name="Burke J.M."/>
            <person name="Salse J."/>
            <person name="Munos S."/>
            <person name="Vincourt P."/>
            <person name="Rieseberg L.H."/>
            <person name="Langlade N.B."/>
        </authorList>
    </citation>
    <scope>NUCLEOTIDE SEQUENCE [LARGE SCALE GENOMIC DNA]</scope>
    <source>
        <strain evidence="4">cv. SF193</strain>
        <tissue evidence="2">Leaves</tissue>
    </source>
</reference>
<accession>A0A251RR65</accession>
<dbReference type="Proteomes" id="UP000215914">
    <property type="component" value="Chromosome 17"/>
</dbReference>
<gene>
    <name evidence="3" type="ORF">HannXRQ_Chr17g0555711</name>
    <name evidence="2" type="ORF">HanXRQr2_Chr17g0815721</name>
</gene>
<protein>
    <submittedName>
        <fullName evidence="3">Uncharacterized protein</fullName>
    </submittedName>
</protein>
<proteinExistence type="predicted"/>
<organism evidence="3 4">
    <name type="scientific">Helianthus annuus</name>
    <name type="common">Common sunflower</name>
    <dbReference type="NCBI Taxonomy" id="4232"/>
    <lineage>
        <taxon>Eukaryota</taxon>
        <taxon>Viridiplantae</taxon>
        <taxon>Streptophyta</taxon>
        <taxon>Embryophyta</taxon>
        <taxon>Tracheophyta</taxon>
        <taxon>Spermatophyta</taxon>
        <taxon>Magnoliopsida</taxon>
        <taxon>eudicotyledons</taxon>
        <taxon>Gunneridae</taxon>
        <taxon>Pentapetalae</taxon>
        <taxon>asterids</taxon>
        <taxon>campanulids</taxon>
        <taxon>Asterales</taxon>
        <taxon>Asteraceae</taxon>
        <taxon>Asteroideae</taxon>
        <taxon>Heliantheae alliance</taxon>
        <taxon>Heliantheae</taxon>
        <taxon>Helianthus</taxon>
    </lineage>
</organism>
<feature type="region of interest" description="Disordered" evidence="1">
    <location>
        <begin position="75"/>
        <end position="100"/>
    </location>
</feature>
<dbReference type="EMBL" id="CM007906">
    <property type="protein sequence ID" value="OTF86885.1"/>
    <property type="molecule type" value="Genomic_DNA"/>
</dbReference>
<sequence>MLSILLRLHTHPPLNPTSSPAISWCRPKFPPPAPPLSGHRSPTITCNSSITCKHPPFISCLRHTYTTRTPWFLPATRRTERERSGIDTEDQSERERGGTR</sequence>
<reference evidence="2" key="3">
    <citation type="submission" date="2020-06" db="EMBL/GenBank/DDBJ databases">
        <title>Helianthus annuus Genome sequencing and assembly Release 2.</title>
        <authorList>
            <person name="Gouzy J."/>
            <person name="Langlade N."/>
            <person name="Munos S."/>
        </authorList>
    </citation>
    <scope>NUCLEOTIDE SEQUENCE</scope>
    <source>
        <tissue evidence="2">Leaves</tissue>
    </source>
</reference>
<evidence type="ECO:0000313" key="3">
    <source>
        <dbReference type="EMBL" id="OTF86885.1"/>
    </source>
</evidence>
<keyword evidence="4" id="KW-1185">Reference proteome</keyword>
<dbReference type="EMBL" id="MNCJ02000332">
    <property type="protein sequence ID" value="KAF5756523.1"/>
    <property type="molecule type" value="Genomic_DNA"/>
</dbReference>
<dbReference type="Gramene" id="mRNA:HanXRQr2_Chr17g0815721">
    <property type="protein sequence ID" value="CDS:HanXRQr2_Chr17g0815721.1"/>
    <property type="gene ID" value="HanXRQr2_Chr17g0815721"/>
</dbReference>
<dbReference type="AlphaFoldDB" id="A0A251RR65"/>
<evidence type="ECO:0000313" key="4">
    <source>
        <dbReference type="Proteomes" id="UP000215914"/>
    </source>
</evidence>